<dbReference type="EC" id="3.1.1.-" evidence="3"/>
<dbReference type="PROSITE" id="PS00122">
    <property type="entry name" value="CARBOXYLESTERASE_B_1"/>
    <property type="match status" value="1"/>
</dbReference>
<dbReference type="InterPro" id="IPR019826">
    <property type="entry name" value="Carboxylesterase_B_AS"/>
</dbReference>
<reference evidence="5" key="1">
    <citation type="journal article" date="2023" name="Mol. Phylogenet. Evol.">
        <title>Genome-scale phylogeny and comparative genomics of the fungal order Sordariales.</title>
        <authorList>
            <person name="Hensen N."/>
            <person name="Bonometti L."/>
            <person name="Westerberg I."/>
            <person name="Brannstrom I.O."/>
            <person name="Guillou S."/>
            <person name="Cros-Aarteil S."/>
            <person name="Calhoun S."/>
            <person name="Haridas S."/>
            <person name="Kuo A."/>
            <person name="Mondo S."/>
            <person name="Pangilinan J."/>
            <person name="Riley R."/>
            <person name="LaButti K."/>
            <person name="Andreopoulos B."/>
            <person name="Lipzen A."/>
            <person name="Chen C."/>
            <person name="Yan M."/>
            <person name="Daum C."/>
            <person name="Ng V."/>
            <person name="Clum A."/>
            <person name="Steindorff A."/>
            <person name="Ohm R.A."/>
            <person name="Martin F."/>
            <person name="Silar P."/>
            <person name="Natvig D.O."/>
            <person name="Lalanne C."/>
            <person name="Gautier V."/>
            <person name="Ament-Velasquez S.L."/>
            <person name="Kruys A."/>
            <person name="Hutchinson M.I."/>
            <person name="Powell A.J."/>
            <person name="Barry K."/>
            <person name="Miller A.N."/>
            <person name="Grigoriev I.V."/>
            <person name="Debuchy R."/>
            <person name="Gladieux P."/>
            <person name="Hiltunen Thoren M."/>
            <person name="Johannesson H."/>
        </authorList>
    </citation>
    <scope>NUCLEOTIDE SEQUENCE</scope>
    <source>
        <strain evidence="5">CBS 532.94</strain>
    </source>
</reference>
<evidence type="ECO:0000256" key="1">
    <source>
        <dbReference type="ARBA" id="ARBA00005964"/>
    </source>
</evidence>
<feature type="chain" id="PRO_5042665294" description="Carboxylic ester hydrolase" evidence="3">
    <location>
        <begin position="18"/>
        <end position="678"/>
    </location>
</feature>
<proteinExistence type="inferred from homology"/>
<dbReference type="PANTHER" id="PTHR43142">
    <property type="entry name" value="CARBOXYLIC ESTER HYDROLASE"/>
    <property type="match status" value="1"/>
</dbReference>
<dbReference type="InterPro" id="IPR019819">
    <property type="entry name" value="Carboxylesterase_B_CS"/>
</dbReference>
<gene>
    <name evidence="5" type="ORF">C8A03DRAFT_42549</name>
</gene>
<dbReference type="EMBL" id="MU860053">
    <property type="protein sequence ID" value="KAK4239846.1"/>
    <property type="molecule type" value="Genomic_DNA"/>
</dbReference>
<evidence type="ECO:0000256" key="3">
    <source>
        <dbReference type="RuleBase" id="RU361235"/>
    </source>
</evidence>
<evidence type="ECO:0000313" key="6">
    <source>
        <dbReference type="Proteomes" id="UP001303760"/>
    </source>
</evidence>
<dbReference type="Gene3D" id="3.40.50.1820">
    <property type="entry name" value="alpha/beta hydrolase"/>
    <property type="match status" value="1"/>
</dbReference>
<organism evidence="5 6">
    <name type="scientific">Achaetomium macrosporum</name>
    <dbReference type="NCBI Taxonomy" id="79813"/>
    <lineage>
        <taxon>Eukaryota</taxon>
        <taxon>Fungi</taxon>
        <taxon>Dikarya</taxon>
        <taxon>Ascomycota</taxon>
        <taxon>Pezizomycotina</taxon>
        <taxon>Sordariomycetes</taxon>
        <taxon>Sordariomycetidae</taxon>
        <taxon>Sordariales</taxon>
        <taxon>Chaetomiaceae</taxon>
        <taxon>Achaetomium</taxon>
    </lineage>
</organism>
<dbReference type="PANTHER" id="PTHR43142:SF3">
    <property type="entry name" value="PUTATIVE (AFU_ORTHOLOGUE AFUA_3G09070)-RELATED"/>
    <property type="match status" value="1"/>
</dbReference>
<name>A0AAN7CE30_9PEZI</name>
<dbReference type="Pfam" id="PF00135">
    <property type="entry name" value="COesterase"/>
    <property type="match status" value="1"/>
</dbReference>
<dbReference type="SUPFAM" id="SSF53474">
    <property type="entry name" value="alpha/beta-Hydrolases"/>
    <property type="match status" value="1"/>
</dbReference>
<evidence type="ECO:0000256" key="2">
    <source>
        <dbReference type="ARBA" id="ARBA00022801"/>
    </source>
</evidence>
<dbReference type="GO" id="GO:0016787">
    <property type="term" value="F:hydrolase activity"/>
    <property type="evidence" value="ECO:0007669"/>
    <property type="project" value="UniProtKB-KW"/>
</dbReference>
<accession>A0AAN7CE30</accession>
<sequence>MQLIGVALAALASLAASESLRRLDTSLTILANNDLQASDSTEAVILTDAKLYKDAPGVCAKLGEELWRPAPRKGSGRRDTATLAFSDYLKYEGRANASSNFWAASSSSSNAVDISGRYNRGPANARLPGLCTNSAPFSTGSSQDTGSRWQISLDVNNQTLTGFRDRLSFRFLGIRYASQPQRFTYSTPFKGCGEAASALEYGSQCAQGADTGTEDCLFLNVWTPYLPNPNSAPAKGTLRPVAFWIHGGAFTGGTANDATFDGGNMASRGDMVVVAINYRLSTLGFLALQDGKTNGNFGLADQITALEWVRDNIHNFGGDKDRVTIFGQSAGAASVRALLASPRAEGKFSSAIMLSNLGGINYGTTYSRYYTIDEEVAVAANPILAATNCTHAPSHVDCLRSLPAHTLTQLSNPARFLVVDGTYLTTRELPLTGPRSPVNLMMGITRDDGAPFLSFPHNTTNQSAYLASQGFSVPPAHLFPVIPATGNQTLDLYTSSSRLATDGIFRCIDQATTHAGVNSGRFPSIYYYEFNRTYQTTGWPGTDVCEPRATNSHPQGDPLNTSYLRCHSGELYYVFGNLHRQGRPMRDAGDLPFEQFVLDSFVAFMRRGDPNPDRGYLRARGYGNTLALVERAGTEWRPSTRARKTVRILDWPRSVDSGFREVEQCLALGLGLDYYEKK</sequence>
<keyword evidence="6" id="KW-1185">Reference proteome</keyword>
<keyword evidence="3" id="KW-0732">Signal</keyword>
<dbReference type="AlphaFoldDB" id="A0AAN7CE30"/>
<dbReference type="Proteomes" id="UP001303760">
    <property type="component" value="Unassembled WGS sequence"/>
</dbReference>
<keyword evidence="2 3" id="KW-0378">Hydrolase</keyword>
<protein>
    <recommendedName>
        <fullName evidence="3">Carboxylic ester hydrolase</fullName>
        <ecNumber evidence="3">3.1.1.-</ecNumber>
    </recommendedName>
</protein>
<feature type="domain" description="Carboxylesterase type B" evidence="4">
    <location>
        <begin position="170"/>
        <end position="640"/>
    </location>
</feature>
<comment type="caution">
    <text evidence="5">The sequence shown here is derived from an EMBL/GenBank/DDBJ whole genome shotgun (WGS) entry which is preliminary data.</text>
</comment>
<reference evidence="5" key="2">
    <citation type="submission" date="2023-05" db="EMBL/GenBank/DDBJ databases">
        <authorList>
            <consortium name="Lawrence Berkeley National Laboratory"/>
            <person name="Steindorff A."/>
            <person name="Hensen N."/>
            <person name="Bonometti L."/>
            <person name="Westerberg I."/>
            <person name="Brannstrom I.O."/>
            <person name="Guillou S."/>
            <person name="Cros-Aarteil S."/>
            <person name="Calhoun S."/>
            <person name="Haridas S."/>
            <person name="Kuo A."/>
            <person name="Mondo S."/>
            <person name="Pangilinan J."/>
            <person name="Riley R."/>
            <person name="Labutti K."/>
            <person name="Andreopoulos B."/>
            <person name="Lipzen A."/>
            <person name="Chen C."/>
            <person name="Yanf M."/>
            <person name="Daum C."/>
            <person name="Ng V."/>
            <person name="Clum A."/>
            <person name="Ohm R."/>
            <person name="Martin F."/>
            <person name="Silar P."/>
            <person name="Natvig D."/>
            <person name="Lalanne C."/>
            <person name="Gautier V."/>
            <person name="Ament-Velasquez S.L."/>
            <person name="Kruys A."/>
            <person name="Hutchinson M.I."/>
            <person name="Powell A.J."/>
            <person name="Barry K."/>
            <person name="Miller A.N."/>
            <person name="Grigoriev I.V."/>
            <person name="Debuchy R."/>
            <person name="Gladieux P."/>
            <person name="Thoren M.H."/>
            <person name="Johannesson H."/>
        </authorList>
    </citation>
    <scope>NUCLEOTIDE SEQUENCE</scope>
    <source>
        <strain evidence="5">CBS 532.94</strain>
    </source>
</reference>
<dbReference type="PROSITE" id="PS00941">
    <property type="entry name" value="CARBOXYLESTERASE_B_2"/>
    <property type="match status" value="1"/>
</dbReference>
<comment type="similarity">
    <text evidence="1 3">Belongs to the type-B carboxylesterase/lipase family.</text>
</comment>
<feature type="signal peptide" evidence="3">
    <location>
        <begin position="1"/>
        <end position="17"/>
    </location>
</feature>
<evidence type="ECO:0000313" key="5">
    <source>
        <dbReference type="EMBL" id="KAK4239846.1"/>
    </source>
</evidence>
<evidence type="ECO:0000259" key="4">
    <source>
        <dbReference type="Pfam" id="PF00135"/>
    </source>
</evidence>
<dbReference type="InterPro" id="IPR002018">
    <property type="entry name" value="CarbesteraseB"/>
</dbReference>
<dbReference type="InterPro" id="IPR029058">
    <property type="entry name" value="AB_hydrolase_fold"/>
</dbReference>